<evidence type="ECO:0008006" key="4">
    <source>
        <dbReference type="Google" id="ProtNLM"/>
    </source>
</evidence>
<protein>
    <recommendedName>
        <fullName evidence="4">Aromatic hydrocarbon degradation protein</fullName>
    </recommendedName>
</protein>
<gene>
    <name evidence="2" type="ORF">ACFOOI_00190</name>
</gene>
<accession>A0ABV7YPC4</accession>
<comment type="caution">
    <text evidence="2">The sequence shown here is derived from an EMBL/GenBank/DDBJ whole genome shotgun (WGS) entry which is preliminary data.</text>
</comment>
<evidence type="ECO:0000313" key="2">
    <source>
        <dbReference type="EMBL" id="MFC3809054.1"/>
    </source>
</evidence>
<dbReference type="RefSeq" id="WP_379833546.1">
    <property type="nucleotide sequence ID" value="NZ_JBHRYQ010000001.1"/>
</dbReference>
<dbReference type="EMBL" id="JBHRYQ010000001">
    <property type="protein sequence ID" value="MFC3809054.1"/>
    <property type="molecule type" value="Genomic_DNA"/>
</dbReference>
<evidence type="ECO:0000313" key="3">
    <source>
        <dbReference type="Proteomes" id="UP001595616"/>
    </source>
</evidence>
<name>A0ABV7YPC4_9BACT</name>
<organism evidence="2 3">
    <name type="scientific">Lacihabitans lacunae</name>
    <dbReference type="NCBI Taxonomy" id="1028214"/>
    <lineage>
        <taxon>Bacteria</taxon>
        <taxon>Pseudomonadati</taxon>
        <taxon>Bacteroidota</taxon>
        <taxon>Cytophagia</taxon>
        <taxon>Cytophagales</taxon>
        <taxon>Leadbetterellaceae</taxon>
        <taxon>Lacihabitans</taxon>
    </lineage>
</organism>
<dbReference type="Proteomes" id="UP001595616">
    <property type="component" value="Unassembled WGS sequence"/>
</dbReference>
<sequence length="429" mass="46283">MLKTVKNLLVVLVLISTQKALSQGQGSSPYATLGVGEINSETVAAQDMMGGAGVSFTNTFYLNQINPALIVKNRSIGFNKYVALNVGLKGAYSVLSQGANIQENFGLNLSGISMAFPLKPKWAMAVGIKPYSSADFTAVKEKTFDGSTIKNSTEYKSSGGLTKVNMAHSFQIAKGLYFGVDASVLFGNIVKDTTSVIVGTNTYYRNSARTNLHGVNLKGGLAYQYKINKKWNANIGAVYNLGSDLKGEKIRTFSVLGDNGNGPAYILAPDTLGIRNISSSLPSSVKFGVSLESAYHWVFAADYGMTKWAGINQYDKVAQATFKDATELNLGIEWLPNASSSKYINQIFYRAGYKQIQSPFVVNGTQILDKSFSFGISVPMGFRNPSYVDLGVAIGQRGVNSGGIIAENYTKISANFSLLSTWFNKPKID</sequence>
<proteinExistence type="predicted"/>
<evidence type="ECO:0000256" key="1">
    <source>
        <dbReference type="SAM" id="SignalP"/>
    </source>
</evidence>
<dbReference type="Gene3D" id="2.40.160.60">
    <property type="entry name" value="Outer membrane protein transport protein (OMPP1/FadL/TodX)"/>
    <property type="match status" value="1"/>
</dbReference>
<keyword evidence="1" id="KW-0732">Signal</keyword>
<feature type="signal peptide" evidence="1">
    <location>
        <begin position="1"/>
        <end position="22"/>
    </location>
</feature>
<reference evidence="3" key="1">
    <citation type="journal article" date="2019" name="Int. J. Syst. Evol. Microbiol.">
        <title>The Global Catalogue of Microorganisms (GCM) 10K type strain sequencing project: providing services to taxonomists for standard genome sequencing and annotation.</title>
        <authorList>
            <consortium name="The Broad Institute Genomics Platform"/>
            <consortium name="The Broad Institute Genome Sequencing Center for Infectious Disease"/>
            <person name="Wu L."/>
            <person name="Ma J."/>
        </authorList>
    </citation>
    <scope>NUCLEOTIDE SEQUENCE [LARGE SCALE GENOMIC DNA]</scope>
    <source>
        <strain evidence="3">CECT 7956</strain>
    </source>
</reference>
<feature type="chain" id="PRO_5045534359" description="Aromatic hydrocarbon degradation protein" evidence="1">
    <location>
        <begin position="23"/>
        <end position="429"/>
    </location>
</feature>
<keyword evidence="3" id="KW-1185">Reference proteome</keyword>